<dbReference type="GO" id="GO:0003677">
    <property type="term" value="F:DNA binding"/>
    <property type="evidence" value="ECO:0007669"/>
    <property type="project" value="UniProtKB-KW"/>
</dbReference>
<feature type="region of interest" description="Disordered" evidence="11">
    <location>
        <begin position="220"/>
        <end position="241"/>
    </location>
</feature>
<keyword evidence="5" id="KW-0862">Zinc</keyword>
<dbReference type="FunFam" id="3.30.160.60:FF:000087">
    <property type="entry name" value="Zinc finger protein 354B"/>
    <property type="match status" value="1"/>
</dbReference>
<evidence type="ECO:0000256" key="4">
    <source>
        <dbReference type="ARBA" id="ARBA00022771"/>
    </source>
</evidence>
<evidence type="ECO:0000256" key="10">
    <source>
        <dbReference type="PROSITE-ProRule" id="PRU00042"/>
    </source>
</evidence>
<evidence type="ECO:0000256" key="11">
    <source>
        <dbReference type="SAM" id="MobiDB-lite"/>
    </source>
</evidence>
<evidence type="ECO:0000256" key="5">
    <source>
        <dbReference type="ARBA" id="ARBA00022833"/>
    </source>
</evidence>
<dbReference type="PANTHER" id="PTHR24394">
    <property type="entry name" value="ZINC FINGER PROTEIN"/>
    <property type="match status" value="1"/>
</dbReference>
<dbReference type="FunFam" id="3.30.160.60:FF:002061">
    <property type="entry name" value="Uncharacterized protein"/>
    <property type="match status" value="1"/>
</dbReference>
<evidence type="ECO:0000259" key="12">
    <source>
        <dbReference type="PROSITE" id="PS50157"/>
    </source>
</evidence>
<name>A0A1J1ILP8_9DIPT</name>
<dbReference type="InterPro" id="IPR036236">
    <property type="entry name" value="Znf_C2H2_sf"/>
</dbReference>
<feature type="compositionally biased region" description="Polar residues" evidence="11">
    <location>
        <begin position="227"/>
        <end position="236"/>
    </location>
</feature>
<evidence type="ECO:0000256" key="2">
    <source>
        <dbReference type="ARBA" id="ARBA00022723"/>
    </source>
</evidence>
<reference evidence="13 14" key="1">
    <citation type="submission" date="2015-04" db="EMBL/GenBank/DDBJ databases">
        <authorList>
            <person name="Syromyatnikov M.Y."/>
            <person name="Popov V.N."/>
        </authorList>
    </citation>
    <scope>NUCLEOTIDE SEQUENCE [LARGE SCALE GENOMIC DNA]</scope>
</reference>
<accession>A0A1J1ILP8</accession>
<keyword evidence="14" id="KW-1185">Reference proteome</keyword>
<keyword evidence="3" id="KW-0677">Repeat</keyword>
<dbReference type="GO" id="GO:0008270">
    <property type="term" value="F:zinc ion binding"/>
    <property type="evidence" value="ECO:0007669"/>
    <property type="project" value="UniProtKB-KW"/>
</dbReference>
<dbReference type="GO" id="GO:0000981">
    <property type="term" value="F:DNA-binding transcription factor activity, RNA polymerase II-specific"/>
    <property type="evidence" value="ECO:0007669"/>
    <property type="project" value="TreeGrafter"/>
</dbReference>
<dbReference type="GO" id="GO:0005634">
    <property type="term" value="C:nucleus"/>
    <property type="evidence" value="ECO:0007669"/>
    <property type="project" value="UniProtKB-SubCell"/>
</dbReference>
<dbReference type="PROSITE" id="PS00028">
    <property type="entry name" value="ZINC_FINGER_C2H2_1"/>
    <property type="match status" value="6"/>
</dbReference>
<keyword evidence="6" id="KW-0805">Transcription regulation</keyword>
<dbReference type="Gene3D" id="3.30.160.60">
    <property type="entry name" value="Classic Zinc Finger"/>
    <property type="match status" value="6"/>
</dbReference>
<evidence type="ECO:0000313" key="14">
    <source>
        <dbReference type="Proteomes" id="UP000183832"/>
    </source>
</evidence>
<keyword evidence="8" id="KW-0804">Transcription</keyword>
<dbReference type="InterPro" id="IPR013087">
    <property type="entry name" value="Znf_C2H2_type"/>
</dbReference>
<dbReference type="PROSITE" id="PS50157">
    <property type="entry name" value="ZINC_FINGER_C2H2_2"/>
    <property type="match status" value="7"/>
</dbReference>
<feature type="domain" description="C2H2-type" evidence="12">
    <location>
        <begin position="250"/>
        <end position="277"/>
    </location>
</feature>
<sequence>MCSDLSCPLCCLSKFPDIETFKLNLIKVNSKPIKCPLCDEILLGLDKLTIHLFGHSLPTDLKANSEVLHPSSKKEQKPKQSRIKLVKISSPLKASEEKFRCEICGFVFVDQHLLDLHLNLVHNFMPNNDEERESTHSIKNETKRFQCHLCSKHFKMKGALRIHIRVAHFKYHDQDKKQINIADFLKSQKSIDQCTLKAERLSLQEPDSSENNYLAVVPSPASCKAPSPQSSVNGDNLDTKRSADKSSKIFQCDDCKKVFTTKYFLKKHKRLHTGETPYSCEKCGKNFFFQQSFHKHMNYHNDEKPYKCAECGRSFKELSTLHNHERIHSGVKPFGCEICGKFFRQRVSYLVHSRIHTGALPYKCSECGKGFRYKVSQRSHKCSGVLVKQPGELLQKLMQNSSISPTSTITSPTTVTNVTNLNTNDFISISNTAQHETHDLCFDDLLKDDSYDKIMKNNVHEPQLQFIPQISTNNRFNENMNGSTIAFSNLTIDTNYNLPIVNNNHNFNMNYPLETINEDSIKELLRSLR</sequence>
<dbReference type="SMART" id="SM00355">
    <property type="entry name" value="ZnF_C2H2"/>
    <property type="match status" value="8"/>
</dbReference>
<keyword evidence="4 10" id="KW-0863">Zinc-finger</keyword>
<feature type="domain" description="C2H2-type" evidence="12">
    <location>
        <begin position="99"/>
        <end position="122"/>
    </location>
</feature>
<evidence type="ECO:0000256" key="6">
    <source>
        <dbReference type="ARBA" id="ARBA00023015"/>
    </source>
</evidence>
<dbReference type="AlphaFoldDB" id="A0A1J1ILP8"/>
<evidence type="ECO:0000256" key="9">
    <source>
        <dbReference type="ARBA" id="ARBA00023242"/>
    </source>
</evidence>
<dbReference type="OrthoDB" id="654211at2759"/>
<evidence type="ECO:0000256" key="8">
    <source>
        <dbReference type="ARBA" id="ARBA00023163"/>
    </source>
</evidence>
<feature type="domain" description="C2H2-type" evidence="12">
    <location>
        <begin position="362"/>
        <end position="381"/>
    </location>
</feature>
<evidence type="ECO:0000313" key="13">
    <source>
        <dbReference type="EMBL" id="CRK99385.1"/>
    </source>
</evidence>
<dbReference type="FunFam" id="3.30.160.60:FF:000100">
    <property type="entry name" value="Zinc finger 45-like"/>
    <property type="match status" value="1"/>
</dbReference>
<keyword evidence="9" id="KW-0539">Nucleus</keyword>
<evidence type="ECO:0000256" key="1">
    <source>
        <dbReference type="ARBA" id="ARBA00004123"/>
    </source>
</evidence>
<keyword evidence="2" id="KW-0479">Metal-binding</keyword>
<feature type="domain" description="C2H2-type" evidence="12">
    <location>
        <begin position="306"/>
        <end position="333"/>
    </location>
</feature>
<feature type="domain" description="C2H2-type" evidence="12">
    <location>
        <begin position="278"/>
        <end position="305"/>
    </location>
</feature>
<organism evidence="13 14">
    <name type="scientific">Clunio marinus</name>
    <dbReference type="NCBI Taxonomy" id="568069"/>
    <lineage>
        <taxon>Eukaryota</taxon>
        <taxon>Metazoa</taxon>
        <taxon>Ecdysozoa</taxon>
        <taxon>Arthropoda</taxon>
        <taxon>Hexapoda</taxon>
        <taxon>Insecta</taxon>
        <taxon>Pterygota</taxon>
        <taxon>Neoptera</taxon>
        <taxon>Endopterygota</taxon>
        <taxon>Diptera</taxon>
        <taxon>Nematocera</taxon>
        <taxon>Chironomoidea</taxon>
        <taxon>Chironomidae</taxon>
        <taxon>Clunio</taxon>
    </lineage>
</organism>
<dbReference type="Pfam" id="PF00096">
    <property type="entry name" value="zf-C2H2"/>
    <property type="match status" value="5"/>
</dbReference>
<gene>
    <name evidence="13" type="ORF">CLUMA_CG012691</name>
</gene>
<dbReference type="SUPFAM" id="SSF57667">
    <property type="entry name" value="beta-beta-alpha zinc fingers"/>
    <property type="match status" value="5"/>
</dbReference>
<dbReference type="STRING" id="568069.A0A1J1ILP8"/>
<comment type="subcellular location">
    <subcellularLocation>
        <location evidence="1">Nucleus</location>
    </subcellularLocation>
</comment>
<feature type="domain" description="C2H2-type" evidence="12">
    <location>
        <begin position="334"/>
        <end position="361"/>
    </location>
</feature>
<dbReference type="Proteomes" id="UP000183832">
    <property type="component" value="Unassembled WGS sequence"/>
</dbReference>
<evidence type="ECO:0000256" key="3">
    <source>
        <dbReference type="ARBA" id="ARBA00022737"/>
    </source>
</evidence>
<evidence type="ECO:0000256" key="7">
    <source>
        <dbReference type="ARBA" id="ARBA00023125"/>
    </source>
</evidence>
<feature type="domain" description="C2H2-type" evidence="12">
    <location>
        <begin position="145"/>
        <end position="177"/>
    </location>
</feature>
<dbReference type="EMBL" id="CVRI01000050">
    <property type="protein sequence ID" value="CRK99385.1"/>
    <property type="molecule type" value="Genomic_DNA"/>
</dbReference>
<proteinExistence type="predicted"/>
<protein>
    <submittedName>
        <fullName evidence="13">CLUMA_CG012691, isoform A</fullName>
    </submittedName>
</protein>
<keyword evidence="7" id="KW-0238">DNA-binding</keyword>
<dbReference type="PANTHER" id="PTHR24394:SF48">
    <property type="entry name" value="ZINC FINGER PROTEIN 771"/>
    <property type="match status" value="1"/>
</dbReference>